<dbReference type="PROSITE" id="PS51831">
    <property type="entry name" value="HD"/>
    <property type="match status" value="1"/>
</dbReference>
<keyword evidence="1" id="KW-0479">Metal-binding</keyword>
<dbReference type="KEGG" id="pchi:PC41400_19755"/>
<evidence type="ECO:0000313" key="8">
    <source>
        <dbReference type="Proteomes" id="UP001527202"/>
    </source>
</evidence>
<dbReference type="OrthoDB" id="5295945at2"/>
<keyword evidence="3 5" id="KW-0378">Hydrolase</keyword>
<dbReference type="GO" id="GO:0008803">
    <property type="term" value="F:bis(5'-nucleosyl)-tetraphosphatase (symmetrical) activity"/>
    <property type="evidence" value="ECO:0007669"/>
    <property type="project" value="UniProtKB-EC"/>
</dbReference>
<dbReference type="GeneID" id="95377032"/>
<dbReference type="PANTHER" id="PTHR35795">
    <property type="entry name" value="SLR1885 PROTEIN"/>
    <property type="match status" value="1"/>
</dbReference>
<evidence type="ECO:0000256" key="1">
    <source>
        <dbReference type="ARBA" id="ARBA00022723"/>
    </source>
</evidence>
<evidence type="ECO:0000313" key="6">
    <source>
        <dbReference type="EMBL" id="QAV19769.1"/>
    </source>
</evidence>
<dbReference type="GO" id="GO:0000166">
    <property type="term" value="F:nucleotide binding"/>
    <property type="evidence" value="ECO:0007669"/>
    <property type="project" value="UniProtKB-KW"/>
</dbReference>
<dbReference type="Gene3D" id="1.10.3210.10">
    <property type="entry name" value="Hypothetical protein af1432"/>
    <property type="match status" value="1"/>
</dbReference>
<keyword evidence="2" id="KW-0547">Nucleotide-binding</keyword>
<dbReference type="AlphaFoldDB" id="A0A410WZ82"/>
<dbReference type="InterPro" id="IPR005249">
    <property type="entry name" value="YqeK"/>
</dbReference>
<evidence type="ECO:0000313" key="7">
    <source>
        <dbReference type="Proteomes" id="UP000288943"/>
    </source>
</evidence>
<dbReference type="EMBL" id="CP026520">
    <property type="protein sequence ID" value="QAV19769.1"/>
    <property type="molecule type" value="Genomic_DNA"/>
</dbReference>
<reference evidence="6 7" key="1">
    <citation type="submission" date="2018-01" db="EMBL/GenBank/DDBJ databases">
        <title>The whole genome sequencing and assembly of Paenibacillus chitinolyticus KCCM 41400 strain.</title>
        <authorList>
            <person name="Kim J.-Y."/>
            <person name="Park M.-K."/>
            <person name="Lee Y.-J."/>
            <person name="Yi H."/>
            <person name="Bahn Y.-S."/>
            <person name="Kim J.F."/>
            <person name="Lee D.-W."/>
        </authorList>
    </citation>
    <scope>NUCLEOTIDE SEQUENCE [LARGE SCALE GENOMIC DNA]</scope>
    <source>
        <strain evidence="6 7">KCCM 41400</strain>
    </source>
</reference>
<protein>
    <submittedName>
        <fullName evidence="5">Bis(5'-nucleosyl)-tetraphosphatase (Symmetrical) YqeK</fullName>
        <ecNumber evidence="5">3.6.1.41</ecNumber>
    </submittedName>
    <submittedName>
        <fullName evidence="6">HDIG domain-containing protein</fullName>
    </submittedName>
</protein>
<dbReference type="InterPro" id="IPR051094">
    <property type="entry name" value="Diverse_Catalytic_Enzymes"/>
</dbReference>
<evidence type="ECO:0000256" key="3">
    <source>
        <dbReference type="ARBA" id="ARBA00022801"/>
    </source>
</evidence>
<dbReference type="Pfam" id="PF01966">
    <property type="entry name" value="HD"/>
    <property type="match status" value="1"/>
</dbReference>
<dbReference type="GO" id="GO:0046872">
    <property type="term" value="F:metal ion binding"/>
    <property type="evidence" value="ECO:0007669"/>
    <property type="project" value="UniProtKB-KW"/>
</dbReference>
<dbReference type="Proteomes" id="UP000288943">
    <property type="component" value="Chromosome"/>
</dbReference>
<dbReference type="PANTHER" id="PTHR35795:SF1">
    <property type="entry name" value="BIS(5'-NUCLEOSYL)-TETRAPHOSPHATASE, SYMMETRICAL"/>
    <property type="match status" value="1"/>
</dbReference>
<dbReference type="NCBIfam" id="TIGR00277">
    <property type="entry name" value="HDIG"/>
    <property type="match status" value="1"/>
</dbReference>
<feature type="domain" description="HD" evidence="4">
    <location>
        <begin position="32"/>
        <end position="147"/>
    </location>
</feature>
<dbReference type="InterPro" id="IPR006674">
    <property type="entry name" value="HD_domain"/>
</dbReference>
<dbReference type="EMBL" id="JAMDMJ010000015">
    <property type="protein sequence ID" value="MCY9596918.1"/>
    <property type="molecule type" value="Genomic_DNA"/>
</dbReference>
<evidence type="ECO:0000256" key="2">
    <source>
        <dbReference type="ARBA" id="ARBA00022741"/>
    </source>
</evidence>
<dbReference type="Proteomes" id="UP001527202">
    <property type="component" value="Unassembled WGS sequence"/>
</dbReference>
<organism evidence="6 7">
    <name type="scientific">Paenibacillus chitinolyticus</name>
    <dbReference type="NCBI Taxonomy" id="79263"/>
    <lineage>
        <taxon>Bacteria</taxon>
        <taxon>Bacillati</taxon>
        <taxon>Bacillota</taxon>
        <taxon>Bacilli</taxon>
        <taxon>Bacillales</taxon>
        <taxon>Paenibacillaceae</taxon>
        <taxon>Paenibacillus</taxon>
    </lineage>
</organism>
<name>A0A410WZ82_9BACL</name>
<reference evidence="5 8" key="2">
    <citation type="submission" date="2022-05" db="EMBL/GenBank/DDBJ databases">
        <title>Genome Sequencing of Bee-Associated Microbes.</title>
        <authorList>
            <person name="Dunlap C."/>
        </authorList>
    </citation>
    <scope>NUCLEOTIDE SEQUENCE [LARGE SCALE GENOMIC DNA]</scope>
    <source>
        <strain evidence="5 8">NRRL B-23120</strain>
    </source>
</reference>
<dbReference type="RefSeq" id="WP_042227105.1">
    <property type="nucleotide sequence ID" value="NZ_CP026520.1"/>
</dbReference>
<accession>A0A410WZ82</accession>
<evidence type="ECO:0000313" key="5">
    <source>
        <dbReference type="EMBL" id="MCY9596918.1"/>
    </source>
</evidence>
<proteinExistence type="predicted"/>
<dbReference type="InterPro" id="IPR006675">
    <property type="entry name" value="HDIG_dom"/>
</dbReference>
<evidence type="ECO:0000259" key="4">
    <source>
        <dbReference type="PROSITE" id="PS51831"/>
    </source>
</evidence>
<gene>
    <name evidence="5" type="primary">yqeK</name>
    <name evidence="5" type="ORF">M5X16_14155</name>
    <name evidence="6" type="ORF">PC41400_19755</name>
</gene>
<dbReference type="NCBIfam" id="TIGR00488">
    <property type="entry name" value="bis(5'-nucleosyl)-tetraphosphatase (symmetrical) YqeK"/>
    <property type="match status" value="1"/>
</dbReference>
<keyword evidence="8" id="KW-1185">Reference proteome</keyword>
<dbReference type="EC" id="3.6.1.41" evidence="5"/>
<dbReference type="SUPFAM" id="SSF109604">
    <property type="entry name" value="HD-domain/PDEase-like"/>
    <property type="match status" value="1"/>
</dbReference>
<sequence length="211" mass="23839">MNVYEHLVRPELSGDLKKDVYAFLTENGHRETAEHCMKVGEQARELAVRYGADPETAARSGYLHDISAVFPNDARISVSVQLGIEVLPEEESFPMIIHQKLSKAIARDLFGVEDPEILSAVECHTTLKKQASQMDKLLFTADKVAWDQIGTPPYLEELNRGLALSIDHAAFAYIRYLWSRKDTLRVVHPWLKEAYADLSRHIESESQTCGT</sequence>